<evidence type="ECO:0000313" key="1">
    <source>
        <dbReference type="EMBL" id="GEA87537.1"/>
    </source>
</evidence>
<dbReference type="Proteomes" id="UP000317046">
    <property type="component" value="Unassembled WGS sequence"/>
</dbReference>
<dbReference type="PANTHER" id="PTHR37981:SF1">
    <property type="entry name" value="SGNH HYDROLASE-TYPE ESTERASE DOMAIN-CONTAINING PROTEIN"/>
    <property type="match status" value="1"/>
</dbReference>
<dbReference type="EMBL" id="BJLR01000016">
    <property type="protein sequence ID" value="GEA87537.1"/>
    <property type="molecule type" value="Genomic_DNA"/>
</dbReference>
<dbReference type="NCBIfam" id="NF038114">
    <property type="entry name" value="rightmost"/>
    <property type="match status" value="1"/>
</dbReference>
<dbReference type="InterPro" id="IPR011042">
    <property type="entry name" value="6-blade_b-propeller_TolB-like"/>
</dbReference>
<dbReference type="SUPFAM" id="SSF101898">
    <property type="entry name" value="NHL repeat"/>
    <property type="match status" value="1"/>
</dbReference>
<dbReference type="GO" id="GO:0016788">
    <property type="term" value="F:hydrolase activity, acting on ester bonds"/>
    <property type="evidence" value="ECO:0007669"/>
    <property type="project" value="InterPro"/>
</dbReference>
<dbReference type="PANTHER" id="PTHR37981">
    <property type="entry name" value="LIPASE 2"/>
    <property type="match status" value="1"/>
</dbReference>
<dbReference type="GO" id="GO:0006629">
    <property type="term" value="P:lipid metabolic process"/>
    <property type="evidence" value="ECO:0007669"/>
    <property type="project" value="TreeGrafter"/>
</dbReference>
<evidence type="ECO:0008006" key="3">
    <source>
        <dbReference type="Google" id="ProtNLM"/>
    </source>
</evidence>
<dbReference type="SUPFAM" id="SSF52266">
    <property type="entry name" value="SGNH hydrolase"/>
    <property type="match status" value="1"/>
</dbReference>
<dbReference type="InterPro" id="IPR037460">
    <property type="entry name" value="SEST-like"/>
</dbReference>
<protein>
    <recommendedName>
        <fullName evidence="3">SGNH hydrolase-type esterase domain-containing protein</fullName>
    </recommendedName>
</protein>
<dbReference type="Gene3D" id="3.40.50.1110">
    <property type="entry name" value="SGNH hydrolase"/>
    <property type="match status" value="1"/>
</dbReference>
<accession>A0A4Y3KUF0</accession>
<comment type="caution">
    <text evidence="1">The sequence shown here is derived from an EMBL/GenBank/DDBJ whole genome shotgun (WGS) entry which is preliminary data.</text>
</comment>
<proteinExistence type="predicted"/>
<sequence length="1005" mass="105767">MGAHASVRRRIATSLAVLGAVVAVPLVVAAPSAAEDGIVLRQFTAEVPPCSVSTGIAFDGSALYLSCWDSANLYLVSPEDGTRLDTVPVAGMGGIGALAWDASRGKLWACDSGDQSVHLITFDGSTATSERRFVPQGGCIDGLAYDGGDDSLFTSGDVAYTVYHFSTDGELLDSREVGNSLGGCGSSGIAVGGGDLFLANNGCSAIYRADNIQNSTASLFATYERRIEDLECDDVTFRDEGKAAIWAQDAYDAEIHALELNVGDCGFGGLPPSDDTFVYVALGDSYQSGEGAGNAITDTSDYLASAYENGSNYPLQVGAQEDTFSRDLLAAGSGNTCHRALENYAKLNRDRLEPGAETVLIDETCSGAEIEPGGKPPVVGDVEADEIDSTSQVQQVLDRLDAAGLGPEDVDLVTVGMGGNDAGFGKIVETCLMPAIVERLLEQYPDAPGELRAVVTSLGSCKNLARFGDIDQKIAGLQDKEEWAQGKLLGAFEDARVLQVNYPDILPSGSNRPAWCGGIRDKDVDFARDKIAKIDSSILRAVSATDDERLELVDIQHAFGSGALCAGSPDLQLANGISQANVDKEVERLLDIGGNGDAESRRLIDTLADEYEDYKGCLGNKLNPFDGDCDTGDEWQDVTDAVDALGTYLADNQETLLANVTVPPGTEREAVRFDRSRGLFHPNARGFRVVACEVRQVWFDAEADCVENPNDQPDRINGDSFLWNTPFLFTDPLDVEAHGFAGNAPIRITWHSEPVELGTVVADANGTVRTVLAPPAGATAGVHRFELRGVGADGAELVKEIRVTMPGTPQPGDDYGVYLSGFEPSVGGDGVEEVVDVSYLGMTFEAYPDAQGGILLEVPVPGAGAPDATIRAVSRLTGLEVTAVVVEPSTTVSEWRGPFAAPPALNAIKAGRAVPVEFRVLDGAGAPVDDPTVVDLQVRTISCADPAAAGPAVPADDAGASSLRSLGDGWWKYTWKTSKAWSGSCRSLVVDLGGGGGHALHFSLR</sequence>
<name>A0A4Y3KUF0_9CELL</name>
<gene>
    <name evidence="1" type="ORF">CCE01nite_14860</name>
</gene>
<dbReference type="AlphaFoldDB" id="A0A4Y3KUF0"/>
<dbReference type="InterPro" id="IPR036514">
    <property type="entry name" value="SGNH_hydro_sf"/>
</dbReference>
<organism evidence="1 2">
    <name type="scientific">Cellulomonas cellasea</name>
    <dbReference type="NCBI Taxonomy" id="43670"/>
    <lineage>
        <taxon>Bacteria</taxon>
        <taxon>Bacillati</taxon>
        <taxon>Actinomycetota</taxon>
        <taxon>Actinomycetes</taxon>
        <taxon>Micrococcales</taxon>
        <taxon>Cellulomonadaceae</taxon>
        <taxon>Cellulomonas</taxon>
    </lineage>
</organism>
<reference evidence="1" key="1">
    <citation type="submission" date="2019-06" db="EMBL/GenBank/DDBJ databases">
        <title>Whole genome shotgun sequence of Cellulomonas cellasea NBRC 3753.</title>
        <authorList>
            <person name="Hosoyama A."/>
            <person name="Uohara A."/>
            <person name="Ohji S."/>
            <person name="Ichikawa N."/>
        </authorList>
    </citation>
    <scope>NUCLEOTIDE SEQUENCE [LARGE SCALE GENOMIC DNA]</scope>
    <source>
        <strain evidence="1">NBRC 3753</strain>
    </source>
</reference>
<dbReference type="Gene3D" id="2.120.10.30">
    <property type="entry name" value="TolB, C-terminal domain"/>
    <property type="match status" value="1"/>
</dbReference>
<keyword evidence="2" id="KW-1185">Reference proteome</keyword>
<evidence type="ECO:0000313" key="2">
    <source>
        <dbReference type="Proteomes" id="UP000317046"/>
    </source>
</evidence>